<proteinExistence type="predicted"/>
<dbReference type="EMBL" id="CP144098">
    <property type="protein sequence ID" value="WWC85254.1"/>
    <property type="molecule type" value="Genomic_DNA"/>
</dbReference>
<dbReference type="RefSeq" id="XP_066072017.1">
    <property type="nucleotide sequence ID" value="XM_066215920.1"/>
</dbReference>
<gene>
    <name evidence="1" type="ORF">L201_000116</name>
</gene>
<sequence>MSSQQSSSPGSYMILHGNRKTIDSICPETTTYGRSRIFSSSDDGRIVPSKWYPVFGGSVNRLYTRNLPSFKDITGASQALKVAPDFAAGEFPICTSSTEDHGNVWVDGCGFTTKGSSKDSDSKCIYWPDLDMTLEVESGFDMNLIANQKEGASSRGAIARQTVQAVNE</sequence>
<name>A0AAX4JKG3_9TREE</name>
<dbReference type="Proteomes" id="UP001355207">
    <property type="component" value="Chromosome 1"/>
</dbReference>
<dbReference type="GeneID" id="91090788"/>
<keyword evidence="2" id="KW-1185">Reference proteome</keyword>
<dbReference type="AlphaFoldDB" id="A0AAX4JKG3"/>
<protein>
    <submittedName>
        <fullName evidence="1">Uncharacterized protein</fullName>
    </submittedName>
</protein>
<organism evidence="1 2">
    <name type="scientific">Kwoniella dendrophila CBS 6074</name>
    <dbReference type="NCBI Taxonomy" id="1295534"/>
    <lineage>
        <taxon>Eukaryota</taxon>
        <taxon>Fungi</taxon>
        <taxon>Dikarya</taxon>
        <taxon>Basidiomycota</taxon>
        <taxon>Agaricomycotina</taxon>
        <taxon>Tremellomycetes</taxon>
        <taxon>Tremellales</taxon>
        <taxon>Cryptococcaceae</taxon>
        <taxon>Kwoniella</taxon>
    </lineage>
</organism>
<accession>A0AAX4JKG3</accession>
<evidence type="ECO:0000313" key="2">
    <source>
        <dbReference type="Proteomes" id="UP001355207"/>
    </source>
</evidence>
<evidence type="ECO:0000313" key="1">
    <source>
        <dbReference type="EMBL" id="WWC85254.1"/>
    </source>
</evidence>
<reference evidence="1 2" key="1">
    <citation type="submission" date="2024-01" db="EMBL/GenBank/DDBJ databases">
        <title>Comparative genomics of Cryptococcus and Kwoniella reveals pathogenesis evolution and contrasting modes of karyotype evolution via chromosome fusion or intercentromeric recombination.</title>
        <authorList>
            <person name="Coelho M.A."/>
            <person name="David-Palma M."/>
            <person name="Shea T."/>
            <person name="Bowers K."/>
            <person name="McGinley-Smith S."/>
            <person name="Mohammad A.W."/>
            <person name="Gnirke A."/>
            <person name="Yurkov A.M."/>
            <person name="Nowrousian M."/>
            <person name="Sun S."/>
            <person name="Cuomo C.A."/>
            <person name="Heitman J."/>
        </authorList>
    </citation>
    <scope>NUCLEOTIDE SEQUENCE [LARGE SCALE GENOMIC DNA]</scope>
    <source>
        <strain evidence="1 2">CBS 6074</strain>
    </source>
</reference>